<evidence type="ECO:0000313" key="3">
    <source>
        <dbReference type="EMBL" id="GHG05309.1"/>
    </source>
</evidence>
<dbReference type="Gene3D" id="3.30.70.100">
    <property type="match status" value="1"/>
</dbReference>
<evidence type="ECO:0000313" key="4">
    <source>
        <dbReference type="Proteomes" id="UP000632154"/>
    </source>
</evidence>
<dbReference type="CDD" id="cd00371">
    <property type="entry name" value="HMA"/>
    <property type="match status" value="1"/>
</dbReference>
<feature type="domain" description="HMA" evidence="2">
    <location>
        <begin position="9"/>
        <end position="72"/>
    </location>
</feature>
<dbReference type="PANTHER" id="PTHR22814:SF287">
    <property type="entry name" value="COPPER TRANSPORT PROTEIN ATX1"/>
    <property type="match status" value="1"/>
</dbReference>
<dbReference type="Pfam" id="PF00403">
    <property type="entry name" value="HMA"/>
    <property type="match status" value="1"/>
</dbReference>
<dbReference type="PROSITE" id="PS01047">
    <property type="entry name" value="HMA_1"/>
    <property type="match status" value="1"/>
</dbReference>
<keyword evidence="4" id="KW-1185">Reference proteome</keyword>
<dbReference type="InterPro" id="IPR006121">
    <property type="entry name" value="HMA_dom"/>
</dbReference>
<name>A0ABQ3K9W3_9DEIO</name>
<gene>
    <name evidence="3" type="ORF">GCM10017783_17330</name>
</gene>
<proteinExistence type="predicted"/>
<evidence type="ECO:0000256" key="1">
    <source>
        <dbReference type="ARBA" id="ARBA00022723"/>
    </source>
</evidence>
<accession>A0ABQ3K9W3</accession>
<evidence type="ECO:0000259" key="2">
    <source>
        <dbReference type="PROSITE" id="PS50846"/>
    </source>
</evidence>
<comment type="caution">
    <text evidence="3">The sequence shown here is derived from an EMBL/GenBank/DDBJ whole genome shotgun (WGS) entry which is preliminary data.</text>
</comment>
<dbReference type="InterPro" id="IPR036163">
    <property type="entry name" value="HMA_dom_sf"/>
</dbReference>
<reference evidence="4" key="1">
    <citation type="journal article" date="2019" name="Int. J. Syst. Evol. Microbiol.">
        <title>The Global Catalogue of Microorganisms (GCM) 10K type strain sequencing project: providing services to taxonomists for standard genome sequencing and annotation.</title>
        <authorList>
            <consortium name="The Broad Institute Genomics Platform"/>
            <consortium name="The Broad Institute Genome Sequencing Center for Infectious Disease"/>
            <person name="Wu L."/>
            <person name="Ma J."/>
        </authorList>
    </citation>
    <scope>NUCLEOTIDE SEQUENCE [LARGE SCALE GENOMIC DNA]</scope>
    <source>
        <strain evidence="4">CGMCC 1.18439</strain>
    </source>
</reference>
<dbReference type="PROSITE" id="PS50846">
    <property type="entry name" value="HMA_2"/>
    <property type="match status" value="1"/>
</dbReference>
<sequence>MTQIQNNQMVTELDIAGMSCGHCVSAVEKALRSVPGVDVVTVSLEEGKATVQGNAEQAAMLAAVAEEGYVATPRG</sequence>
<organism evidence="3 4">
    <name type="scientific">Deinococcus piscis</name>
    <dbReference type="NCBI Taxonomy" id="394230"/>
    <lineage>
        <taxon>Bacteria</taxon>
        <taxon>Thermotogati</taxon>
        <taxon>Deinococcota</taxon>
        <taxon>Deinococci</taxon>
        <taxon>Deinococcales</taxon>
        <taxon>Deinococcaceae</taxon>
        <taxon>Deinococcus</taxon>
    </lineage>
</organism>
<dbReference type="SUPFAM" id="SSF55008">
    <property type="entry name" value="HMA, heavy metal-associated domain"/>
    <property type="match status" value="1"/>
</dbReference>
<protein>
    <recommendedName>
        <fullName evidence="2">HMA domain-containing protein</fullName>
    </recommendedName>
</protein>
<keyword evidence="1" id="KW-0479">Metal-binding</keyword>
<dbReference type="InterPro" id="IPR017969">
    <property type="entry name" value="Heavy-metal-associated_CS"/>
</dbReference>
<dbReference type="PANTHER" id="PTHR22814">
    <property type="entry name" value="COPPER TRANSPORT PROTEIN ATOX1-RELATED"/>
    <property type="match status" value="1"/>
</dbReference>
<dbReference type="EMBL" id="BNAL01000021">
    <property type="protein sequence ID" value="GHG05309.1"/>
    <property type="molecule type" value="Genomic_DNA"/>
</dbReference>
<dbReference type="RefSeq" id="WP_229839018.1">
    <property type="nucleotide sequence ID" value="NZ_BNAL01000021.1"/>
</dbReference>
<dbReference type="Proteomes" id="UP000632154">
    <property type="component" value="Unassembled WGS sequence"/>
</dbReference>